<gene>
    <name evidence="3" type="ORF">G5I_12220</name>
</gene>
<dbReference type="OrthoDB" id="7552280at2759"/>
<dbReference type="PANTHER" id="PTHR35374">
    <property type="entry name" value="CYCLIN-DEPENDENT KINASE 11A-LIKE"/>
    <property type="match status" value="1"/>
</dbReference>
<name>F4X1Q2_ACREC</name>
<dbReference type="InterPro" id="IPR058520">
    <property type="entry name" value="DUF8207"/>
</dbReference>
<feature type="compositionally biased region" description="Acidic residues" evidence="1">
    <location>
        <begin position="79"/>
        <end position="94"/>
    </location>
</feature>
<dbReference type="eggNOG" id="ENOG502TBTP">
    <property type="taxonomic scope" value="Eukaryota"/>
</dbReference>
<dbReference type="InParanoid" id="F4X1Q2"/>
<dbReference type="PANTHER" id="PTHR35374:SF1">
    <property type="entry name" value="PROTEIN KINASE DOMAIN-CONTAINING PROTEIN"/>
    <property type="match status" value="1"/>
</dbReference>
<keyword evidence="4" id="KW-1185">Reference proteome</keyword>
<evidence type="ECO:0000259" key="2">
    <source>
        <dbReference type="Pfam" id="PF26634"/>
    </source>
</evidence>
<protein>
    <recommendedName>
        <fullName evidence="2">DUF8207 domain-containing protein</fullName>
    </recommendedName>
</protein>
<sequence length="247" mass="28315">MCASVKKSREIEKTSKLIRKKHRALKTDRIEEGIALDRHFKPLIEPLRLFVDNPSVCVTKRESRDENATSASKRKGKEEEEQEKEEQEGEETNETFECSTTLHKSNDRSHDRAQPITSTPRAKIDDRVERRYELGPLGQKYVEAVLRGVQDKESGIDHVYGVLHKNGLMFGNKRFDVDDTDNIIIDGVRYAGTPGLYELIFNFRRCPLHGRRYTQIQEHPIGDERAQTQVPFAGSIIEQQGIQILGV</sequence>
<dbReference type="AlphaFoldDB" id="F4X1Q2"/>
<feature type="domain" description="DUF8207" evidence="2">
    <location>
        <begin position="156"/>
        <end position="202"/>
    </location>
</feature>
<evidence type="ECO:0000313" key="4">
    <source>
        <dbReference type="Proteomes" id="UP000007755"/>
    </source>
</evidence>
<accession>F4X1Q2</accession>
<dbReference type="Pfam" id="PF26634">
    <property type="entry name" value="DUF8207"/>
    <property type="match status" value="1"/>
</dbReference>
<evidence type="ECO:0000313" key="3">
    <source>
        <dbReference type="EMBL" id="EGI59628.1"/>
    </source>
</evidence>
<feature type="compositionally biased region" description="Basic and acidic residues" evidence="1">
    <location>
        <begin position="104"/>
        <end position="113"/>
    </location>
</feature>
<dbReference type="Proteomes" id="UP000007755">
    <property type="component" value="Unassembled WGS sequence"/>
</dbReference>
<dbReference type="EMBL" id="GL888547">
    <property type="protein sequence ID" value="EGI59628.1"/>
    <property type="molecule type" value="Genomic_DNA"/>
</dbReference>
<organism evidence="4">
    <name type="scientific">Acromyrmex echinatior</name>
    <name type="common">Panamanian leafcutter ant</name>
    <name type="synonym">Acromyrmex octospinosus echinatior</name>
    <dbReference type="NCBI Taxonomy" id="103372"/>
    <lineage>
        <taxon>Eukaryota</taxon>
        <taxon>Metazoa</taxon>
        <taxon>Ecdysozoa</taxon>
        <taxon>Arthropoda</taxon>
        <taxon>Hexapoda</taxon>
        <taxon>Insecta</taxon>
        <taxon>Pterygota</taxon>
        <taxon>Neoptera</taxon>
        <taxon>Endopterygota</taxon>
        <taxon>Hymenoptera</taxon>
        <taxon>Apocrita</taxon>
        <taxon>Aculeata</taxon>
        <taxon>Formicoidea</taxon>
        <taxon>Formicidae</taxon>
        <taxon>Myrmicinae</taxon>
        <taxon>Acromyrmex</taxon>
    </lineage>
</organism>
<proteinExistence type="predicted"/>
<evidence type="ECO:0000256" key="1">
    <source>
        <dbReference type="SAM" id="MobiDB-lite"/>
    </source>
</evidence>
<feature type="region of interest" description="Disordered" evidence="1">
    <location>
        <begin position="60"/>
        <end position="118"/>
    </location>
</feature>
<reference evidence="3" key="1">
    <citation type="submission" date="2011-02" db="EMBL/GenBank/DDBJ databases">
        <title>The genome of the leaf-cutting ant Acromyrmex echinatior suggests key adaptations to social evolution and fungus farming.</title>
        <authorList>
            <person name="Nygaard S."/>
            <person name="Zhang G."/>
        </authorList>
    </citation>
    <scope>NUCLEOTIDE SEQUENCE</scope>
</reference>